<dbReference type="GO" id="GO:0006189">
    <property type="term" value="P:'de novo' IMP biosynthetic process"/>
    <property type="evidence" value="ECO:0007669"/>
    <property type="project" value="InterPro"/>
</dbReference>
<proteinExistence type="inferred from homology"/>
<dbReference type="InterPro" id="IPR044074">
    <property type="entry name" value="PurU_ACT"/>
</dbReference>
<dbReference type="Pfam" id="PF00551">
    <property type="entry name" value="Formyl_trans_N"/>
    <property type="match status" value="1"/>
</dbReference>
<evidence type="ECO:0000313" key="5">
    <source>
        <dbReference type="EMBL" id="CAB4944420.1"/>
    </source>
</evidence>
<sequence>MKLIATLQCQDQPGIVNAMTSAILDCSGNIIENQQFTDPITNLFVMRTKFDTNKLVGDAKEIIESKMKKFKPEISIRESTKKKKALVLVSKESHCLRDLLYLMELGELPIEIPLVISNHEELKPLVESHGISFKLIDNKDERSIQDGIKEFDIDFVVLARYMQILSPSLCEQMDGRIINIHHSFLPGFKGAKPYHQAYQKGVKIIGATAHFVTKELDEGPIIEQDVTNVNHATSPDELVAIGRDIERRVLSKAVKLFAEDRIFQAENRTIVFN</sequence>
<dbReference type="PIRSF" id="PIRSF036480">
    <property type="entry name" value="FormyFH4_hydr"/>
    <property type="match status" value="1"/>
</dbReference>
<dbReference type="Gene3D" id="3.30.70.260">
    <property type="match status" value="1"/>
</dbReference>
<evidence type="ECO:0000313" key="4">
    <source>
        <dbReference type="EMBL" id="CAB4337233.1"/>
    </source>
</evidence>
<evidence type="ECO:0000256" key="2">
    <source>
        <dbReference type="ARBA" id="ARBA00022801"/>
    </source>
</evidence>
<dbReference type="GO" id="GO:0006730">
    <property type="term" value="P:one-carbon metabolic process"/>
    <property type="evidence" value="ECO:0007669"/>
    <property type="project" value="UniProtKB-KW"/>
</dbReference>
<feature type="domain" description="ACT" evidence="3">
    <location>
        <begin position="4"/>
        <end position="77"/>
    </location>
</feature>
<evidence type="ECO:0000259" key="3">
    <source>
        <dbReference type="PROSITE" id="PS51671"/>
    </source>
</evidence>
<dbReference type="InterPro" id="IPR004810">
    <property type="entry name" value="PurU"/>
</dbReference>
<dbReference type="CDD" id="cd04875">
    <property type="entry name" value="ACT_F4HF-DF"/>
    <property type="match status" value="1"/>
</dbReference>
<dbReference type="Gene3D" id="3.40.50.170">
    <property type="entry name" value="Formyl transferase, N-terminal domain"/>
    <property type="match status" value="1"/>
</dbReference>
<dbReference type="PANTHER" id="PTHR42706:SF1">
    <property type="entry name" value="FORMYLTETRAHYDROFOLATE DEFORMYLASE 2, MITOCHONDRIAL"/>
    <property type="match status" value="1"/>
</dbReference>
<dbReference type="InterPro" id="IPR002376">
    <property type="entry name" value="Formyl_transf_N"/>
</dbReference>
<dbReference type="SUPFAM" id="SSF55021">
    <property type="entry name" value="ACT-like"/>
    <property type="match status" value="1"/>
</dbReference>
<keyword evidence="1" id="KW-0554">One-carbon metabolism</keyword>
<accession>A0A6J5ZCG2</accession>
<dbReference type="GO" id="GO:0008864">
    <property type="term" value="F:formyltetrahydrofolate deformylase activity"/>
    <property type="evidence" value="ECO:0007669"/>
    <property type="project" value="InterPro"/>
</dbReference>
<keyword evidence="2" id="KW-0378">Hydrolase</keyword>
<dbReference type="PRINTS" id="PR01575">
    <property type="entry name" value="FFH4HYDRLASE"/>
</dbReference>
<dbReference type="CDD" id="cd08648">
    <property type="entry name" value="FMT_core_Formyl-FH4-Hydrolase_C"/>
    <property type="match status" value="1"/>
</dbReference>
<reference evidence="4" key="1">
    <citation type="submission" date="2020-05" db="EMBL/GenBank/DDBJ databases">
        <authorList>
            <person name="Chiriac C."/>
            <person name="Salcher M."/>
            <person name="Ghai R."/>
            <person name="Kavagutti S V."/>
        </authorList>
    </citation>
    <scope>NUCLEOTIDE SEQUENCE</scope>
</reference>
<dbReference type="InterPro" id="IPR041729">
    <property type="entry name" value="Formyl-FH4-Hydrolase_C"/>
</dbReference>
<organism evidence="4">
    <name type="scientific">freshwater metagenome</name>
    <dbReference type="NCBI Taxonomy" id="449393"/>
    <lineage>
        <taxon>unclassified sequences</taxon>
        <taxon>metagenomes</taxon>
        <taxon>ecological metagenomes</taxon>
    </lineage>
</organism>
<dbReference type="NCBIfam" id="TIGR00655">
    <property type="entry name" value="PurU"/>
    <property type="match status" value="1"/>
</dbReference>
<dbReference type="PROSITE" id="PS51671">
    <property type="entry name" value="ACT"/>
    <property type="match status" value="1"/>
</dbReference>
<dbReference type="InterPro" id="IPR002912">
    <property type="entry name" value="ACT_dom"/>
</dbReference>
<dbReference type="AlphaFoldDB" id="A0A6J5ZCG2"/>
<dbReference type="HAMAP" id="MF_01927">
    <property type="entry name" value="PurU"/>
    <property type="match status" value="1"/>
</dbReference>
<gene>
    <name evidence="5" type="ORF">UFOPK3797_00124</name>
    <name evidence="4" type="ORF">UFOPK4028_00628</name>
</gene>
<name>A0A6J5ZCG2_9ZZZZ</name>
<dbReference type="InterPro" id="IPR045865">
    <property type="entry name" value="ACT-like_dom_sf"/>
</dbReference>
<dbReference type="EMBL" id="CAFBNN010000008">
    <property type="protein sequence ID" value="CAB4944420.1"/>
    <property type="molecule type" value="Genomic_DNA"/>
</dbReference>
<dbReference type="PANTHER" id="PTHR42706">
    <property type="entry name" value="FORMYLTETRAHYDROFOLATE DEFORMYLASE"/>
    <property type="match status" value="1"/>
</dbReference>
<dbReference type="NCBIfam" id="NF004684">
    <property type="entry name" value="PRK06027.1"/>
    <property type="match status" value="1"/>
</dbReference>
<evidence type="ECO:0000256" key="1">
    <source>
        <dbReference type="ARBA" id="ARBA00022563"/>
    </source>
</evidence>
<dbReference type="EMBL" id="CAESAC010000083">
    <property type="protein sequence ID" value="CAB4337233.1"/>
    <property type="molecule type" value="Genomic_DNA"/>
</dbReference>
<dbReference type="InterPro" id="IPR036477">
    <property type="entry name" value="Formyl_transf_N_sf"/>
</dbReference>
<protein>
    <submittedName>
        <fullName evidence="4">Unannotated protein</fullName>
    </submittedName>
</protein>
<dbReference type="SUPFAM" id="SSF53328">
    <property type="entry name" value="Formyltransferase"/>
    <property type="match status" value="1"/>
</dbReference>